<evidence type="ECO:0000256" key="5">
    <source>
        <dbReference type="ARBA" id="ARBA00022617"/>
    </source>
</evidence>
<feature type="binding site" description="covalent" evidence="13">
    <location>
        <position position="144"/>
    </location>
    <ligand>
        <name>heme</name>
        <dbReference type="ChEBI" id="CHEBI:30413"/>
        <label>3</label>
    </ligand>
</feature>
<evidence type="ECO:0000256" key="9">
    <source>
        <dbReference type="ARBA" id="ARBA00022989"/>
    </source>
</evidence>
<dbReference type="GO" id="GO:0019333">
    <property type="term" value="P:denitrification pathway"/>
    <property type="evidence" value="ECO:0007669"/>
    <property type="project" value="InterPro"/>
</dbReference>
<evidence type="ECO:0000256" key="1">
    <source>
        <dbReference type="ARBA" id="ARBA00004162"/>
    </source>
</evidence>
<feature type="binding site" description="covalent" evidence="13">
    <location>
        <position position="173"/>
    </location>
    <ligand>
        <name>heme</name>
        <dbReference type="ChEBI" id="CHEBI:30413"/>
        <label>4</label>
    </ligand>
</feature>
<dbReference type="Gene3D" id="1.10.3820.10">
    <property type="entry name" value="Di-heme elbow motif domain"/>
    <property type="match status" value="1"/>
</dbReference>
<keyword evidence="8 12" id="KW-0249">Electron transport</keyword>
<evidence type="ECO:0000259" key="15">
    <source>
        <dbReference type="Pfam" id="PF03264"/>
    </source>
</evidence>
<feature type="binding site" description="axial binding residue" evidence="14">
    <location>
        <position position="177"/>
    </location>
    <ligand>
        <name>heme</name>
        <dbReference type="ChEBI" id="CHEBI:30413"/>
        <label>4</label>
    </ligand>
    <ligandPart>
        <name>Fe</name>
        <dbReference type="ChEBI" id="CHEBI:18248"/>
    </ligandPart>
</feature>
<keyword evidence="6" id="KW-0812">Transmembrane</keyword>
<feature type="binding site" description="covalent" evidence="13">
    <location>
        <position position="52"/>
    </location>
    <ligand>
        <name>heme</name>
        <dbReference type="ChEBI" id="CHEBI:30413"/>
        <label>1</label>
    </ligand>
</feature>
<feature type="binding site" description="covalent" evidence="13">
    <location>
        <position position="83"/>
    </location>
    <ligand>
        <name>heme</name>
        <dbReference type="ChEBI" id="CHEBI:30413"/>
        <label>2</label>
    </ligand>
</feature>
<comment type="similarity">
    <text evidence="2">Belongs to the NapC/NirT/NrfH family.</text>
</comment>
<feature type="binding site" description="covalent" evidence="13">
    <location>
        <position position="49"/>
    </location>
    <ligand>
        <name>heme</name>
        <dbReference type="ChEBI" id="CHEBI:30413"/>
        <label>1</label>
    </ligand>
</feature>
<dbReference type="AlphaFoldDB" id="A0A4U1BRM8"/>
<sequence>MRRRSMWQVPKSKWRLGIPIGGLVFLGLGVLGTIGFNVSMEVTSTDAFCTSCHESPSAWVAEEWKEKSHFKSASGMVVGCHDCHIPKPFFQKVWVKGTSALSHVSHQVFNPYEDKAEFESKRKELAERVWAKMKATDSRECRHCHDVERMDFDAQSKKAAAMHKRIEKMGRTCIDCHKGLAHNKPK</sequence>
<evidence type="ECO:0000256" key="4">
    <source>
        <dbReference type="ARBA" id="ARBA00022475"/>
    </source>
</evidence>
<gene>
    <name evidence="16" type="ORF">FCL42_11855</name>
</gene>
<dbReference type="Pfam" id="PF03264">
    <property type="entry name" value="Cytochrom_NNT"/>
    <property type="match status" value="1"/>
</dbReference>
<dbReference type="InterPro" id="IPR024717">
    <property type="entry name" value="NapC/NirT/NrfH"/>
</dbReference>
<dbReference type="InterPro" id="IPR036280">
    <property type="entry name" value="Multihaem_cyt_sf"/>
</dbReference>
<comment type="cofactor">
    <cofactor evidence="13">
        <name>heme</name>
        <dbReference type="ChEBI" id="CHEBI:30413"/>
    </cofactor>
    <text evidence="13">Binds 4 heme groups per subunit.</text>
</comment>
<feature type="binding site" description="covalent" evidence="13">
    <location>
        <position position="80"/>
    </location>
    <ligand>
        <name>heme</name>
        <dbReference type="ChEBI" id="CHEBI:30413"/>
        <label>2</label>
    </ligand>
</feature>
<dbReference type="InterPro" id="IPR051174">
    <property type="entry name" value="Cytochrome_c-type_ET"/>
</dbReference>
<organism evidence="16 17">
    <name type="scientific">Ferrimonas aestuarii</name>
    <dbReference type="NCBI Taxonomy" id="2569539"/>
    <lineage>
        <taxon>Bacteria</taxon>
        <taxon>Pseudomonadati</taxon>
        <taxon>Pseudomonadota</taxon>
        <taxon>Gammaproteobacteria</taxon>
        <taxon>Alteromonadales</taxon>
        <taxon>Ferrimonadaceae</taxon>
        <taxon>Ferrimonas</taxon>
    </lineage>
</organism>
<accession>A0A4U1BRM8</accession>
<dbReference type="GO" id="GO:0005886">
    <property type="term" value="C:plasma membrane"/>
    <property type="evidence" value="ECO:0007669"/>
    <property type="project" value="UniProtKB-SubCell"/>
</dbReference>
<dbReference type="GO" id="GO:0046872">
    <property type="term" value="F:metal ion binding"/>
    <property type="evidence" value="ECO:0007669"/>
    <property type="project" value="UniProtKB-KW"/>
</dbReference>
<evidence type="ECO:0000256" key="11">
    <source>
        <dbReference type="ARBA" id="ARBA00023136"/>
    </source>
</evidence>
<keyword evidence="10 12" id="KW-0408">Iron</keyword>
<dbReference type="PANTHER" id="PTHR30333:SF1">
    <property type="entry name" value="CYTOCHROME C-TYPE PROTEIN NAPC"/>
    <property type="match status" value="1"/>
</dbReference>
<feature type="binding site" evidence="13">
    <location>
        <position position="96"/>
    </location>
    <ligand>
        <name>a menaquinol</name>
        <dbReference type="ChEBI" id="CHEBI:18151"/>
    </ligand>
</feature>
<dbReference type="Proteomes" id="UP000305675">
    <property type="component" value="Unassembled WGS sequence"/>
</dbReference>
<feature type="binding site" description="covalent" evidence="13">
    <location>
        <position position="176"/>
    </location>
    <ligand>
        <name>heme</name>
        <dbReference type="ChEBI" id="CHEBI:30413"/>
        <label>4</label>
    </ligand>
</feature>
<evidence type="ECO:0000313" key="16">
    <source>
        <dbReference type="EMBL" id="TKB54499.1"/>
    </source>
</evidence>
<evidence type="ECO:0000256" key="10">
    <source>
        <dbReference type="ARBA" id="ARBA00023004"/>
    </source>
</evidence>
<keyword evidence="5 12" id="KW-0349">Heme</keyword>
<proteinExistence type="inferred from homology"/>
<evidence type="ECO:0000256" key="3">
    <source>
        <dbReference type="ARBA" id="ARBA00022448"/>
    </source>
</evidence>
<evidence type="ECO:0000256" key="12">
    <source>
        <dbReference type="PIRNR" id="PIRNR000013"/>
    </source>
</evidence>
<dbReference type="GO" id="GO:0009055">
    <property type="term" value="F:electron transfer activity"/>
    <property type="evidence" value="ECO:0007669"/>
    <property type="project" value="TreeGrafter"/>
</dbReference>
<feature type="domain" description="NapC/NirT cytochrome c N-terminal" evidence="15">
    <location>
        <begin position="23"/>
        <end position="186"/>
    </location>
</feature>
<evidence type="ECO:0000313" key="17">
    <source>
        <dbReference type="Proteomes" id="UP000305675"/>
    </source>
</evidence>
<dbReference type="GO" id="GO:0009061">
    <property type="term" value="P:anaerobic respiration"/>
    <property type="evidence" value="ECO:0007669"/>
    <property type="project" value="TreeGrafter"/>
</dbReference>
<feature type="binding site" description="axial binding residue" evidence="14">
    <location>
        <position position="84"/>
    </location>
    <ligand>
        <name>heme</name>
        <dbReference type="ChEBI" id="CHEBI:30413"/>
        <label>2</label>
    </ligand>
    <ligandPart>
        <name>Fe</name>
        <dbReference type="ChEBI" id="CHEBI:18248"/>
    </ligandPart>
</feature>
<keyword evidence="7 12" id="KW-0479">Metal-binding</keyword>
<keyword evidence="3 12" id="KW-0813">Transport</keyword>
<keyword evidence="11" id="KW-0472">Membrane</keyword>
<evidence type="ECO:0000256" key="2">
    <source>
        <dbReference type="ARBA" id="ARBA00007395"/>
    </source>
</evidence>
<evidence type="ECO:0000256" key="7">
    <source>
        <dbReference type="ARBA" id="ARBA00022723"/>
    </source>
</evidence>
<dbReference type="SUPFAM" id="SSF48695">
    <property type="entry name" value="Multiheme cytochromes"/>
    <property type="match status" value="1"/>
</dbReference>
<keyword evidence="9" id="KW-1133">Transmembrane helix</keyword>
<comment type="subcellular location">
    <subcellularLocation>
        <location evidence="1">Cell membrane</location>
        <topology evidence="1">Single-pass membrane protein</topology>
    </subcellularLocation>
</comment>
<reference evidence="16 17" key="1">
    <citation type="submission" date="2019-04" db="EMBL/GenBank/DDBJ databases">
        <authorList>
            <person name="Hwang J.C."/>
        </authorList>
    </citation>
    <scope>NUCLEOTIDE SEQUENCE [LARGE SCALE GENOMIC DNA]</scope>
    <source>
        <strain evidence="16 17">IMCC35002</strain>
    </source>
</reference>
<comment type="caution">
    <text evidence="16">The sequence shown here is derived from an EMBL/GenBank/DDBJ whole genome shotgun (WGS) entry which is preliminary data.</text>
</comment>
<evidence type="ECO:0000256" key="13">
    <source>
        <dbReference type="PIRSR" id="PIRSR000013-1"/>
    </source>
</evidence>
<dbReference type="GO" id="GO:0020037">
    <property type="term" value="F:heme binding"/>
    <property type="evidence" value="ECO:0007669"/>
    <property type="project" value="InterPro"/>
</dbReference>
<dbReference type="PIRSF" id="PIRSF000013">
    <property type="entry name" value="4_hem_cytochrm_NapC"/>
    <property type="match status" value="1"/>
</dbReference>
<feature type="binding site" description="axial binding residue" evidence="14">
    <location>
        <position position="182"/>
    </location>
    <ligand>
        <name>heme</name>
        <dbReference type="ChEBI" id="CHEBI:30413"/>
        <label>2</label>
    </ligand>
    <ligandPart>
        <name>Fe</name>
        <dbReference type="ChEBI" id="CHEBI:18248"/>
    </ligandPart>
</feature>
<name>A0A4U1BRM8_9GAMM</name>
<feature type="binding site" description="axial binding residue" evidence="14">
    <location>
        <position position="145"/>
    </location>
    <ligand>
        <name>heme</name>
        <dbReference type="ChEBI" id="CHEBI:30413"/>
        <label>3</label>
    </ligand>
    <ligandPart>
        <name>Fe</name>
        <dbReference type="ChEBI" id="CHEBI:18248"/>
    </ligandPart>
</feature>
<keyword evidence="4" id="KW-1003">Cell membrane</keyword>
<dbReference type="OrthoDB" id="9782159at2"/>
<dbReference type="InterPro" id="IPR038266">
    <property type="entry name" value="NapC/NirT_cytc_sf"/>
</dbReference>
<protein>
    <recommendedName>
        <fullName evidence="12">Cytochrome c-type protein</fullName>
    </recommendedName>
</protein>
<dbReference type="PANTHER" id="PTHR30333">
    <property type="entry name" value="CYTOCHROME C-TYPE PROTEIN"/>
    <property type="match status" value="1"/>
</dbReference>
<keyword evidence="17" id="KW-1185">Reference proteome</keyword>
<evidence type="ECO:0000256" key="8">
    <source>
        <dbReference type="ARBA" id="ARBA00022982"/>
    </source>
</evidence>
<dbReference type="EMBL" id="SWCJ01000008">
    <property type="protein sequence ID" value="TKB54499.1"/>
    <property type="molecule type" value="Genomic_DNA"/>
</dbReference>
<dbReference type="InterPro" id="IPR005126">
    <property type="entry name" value="NapC/NirT_cyt_c_N"/>
</dbReference>
<feature type="binding site" description="covalent" evidence="13">
    <location>
        <position position="141"/>
    </location>
    <ligand>
        <name>heme</name>
        <dbReference type="ChEBI" id="CHEBI:30413"/>
        <label>3</label>
    </ligand>
</feature>
<evidence type="ECO:0000256" key="14">
    <source>
        <dbReference type="PIRSR" id="PIRSR000013-2"/>
    </source>
</evidence>
<evidence type="ECO:0000256" key="6">
    <source>
        <dbReference type="ARBA" id="ARBA00022692"/>
    </source>
</evidence>
<comment type="PTM">
    <text evidence="12">Binds 4 heme groups per subunit.</text>
</comment>